<keyword evidence="2" id="KW-1185">Reference proteome</keyword>
<dbReference type="InterPro" id="IPR038667">
    <property type="entry name" value="XkdH-like_sf"/>
</dbReference>
<dbReference type="RefSeq" id="WP_186963853.1">
    <property type="nucleotide sequence ID" value="NZ_JACOPR010000005.1"/>
</dbReference>
<sequence>MNFQSWYTDTVDVFRVRAVTEHGLTRHERTQVLSAVPCRVYRSDSRALQTEQTAAYVRQEDHLMLDNAVDIRAGDELHIRRGALLGKEAEELRAFASEPNRYFEPFGAVLPGLAHQEIRLLQQERVK</sequence>
<organism evidence="1 2">
    <name type="scientific">Pseudoflavonifractor hominis</name>
    <dbReference type="NCBI Taxonomy" id="2763059"/>
    <lineage>
        <taxon>Bacteria</taxon>
        <taxon>Bacillati</taxon>
        <taxon>Bacillota</taxon>
        <taxon>Clostridia</taxon>
        <taxon>Eubacteriales</taxon>
        <taxon>Oscillospiraceae</taxon>
        <taxon>Pseudoflavonifractor</taxon>
    </lineage>
</organism>
<gene>
    <name evidence="1" type="ORF">H8S34_09745</name>
</gene>
<reference evidence="1 2" key="1">
    <citation type="submission" date="2020-08" db="EMBL/GenBank/DDBJ databases">
        <title>Genome public.</title>
        <authorList>
            <person name="Liu C."/>
            <person name="Sun Q."/>
        </authorList>
    </citation>
    <scope>NUCLEOTIDE SEQUENCE [LARGE SCALE GENOMIC DNA]</scope>
    <source>
        <strain evidence="1 2">New-38</strain>
    </source>
</reference>
<accession>A0ABR7HUC2</accession>
<dbReference type="Proteomes" id="UP000660021">
    <property type="component" value="Unassembled WGS sequence"/>
</dbReference>
<comment type="caution">
    <text evidence="1">The sequence shown here is derived from an EMBL/GenBank/DDBJ whole genome shotgun (WGS) entry which is preliminary data.</text>
</comment>
<dbReference type="EMBL" id="JACOPR010000005">
    <property type="protein sequence ID" value="MBC5731110.1"/>
    <property type="molecule type" value="Genomic_DNA"/>
</dbReference>
<dbReference type="Gene3D" id="2.40.10.370">
    <property type="entry name" value="Protein of unknown function DUF3599"/>
    <property type="match status" value="1"/>
</dbReference>
<name>A0ABR7HUC2_9FIRM</name>
<proteinExistence type="predicted"/>
<evidence type="ECO:0000313" key="1">
    <source>
        <dbReference type="EMBL" id="MBC5731110.1"/>
    </source>
</evidence>
<protein>
    <submittedName>
        <fullName evidence="1">Uncharacterized protein</fullName>
    </submittedName>
</protein>
<evidence type="ECO:0000313" key="2">
    <source>
        <dbReference type="Proteomes" id="UP000660021"/>
    </source>
</evidence>